<dbReference type="Proteomes" id="UP000515908">
    <property type="component" value="Chromosome 13"/>
</dbReference>
<sequence>MKRRVSRSHTNKKNIRILSTANRLTNNNLKHIHLLCDASFLRMFLQNSGSNSHKDVFGSLKQLALETFSVIQDNSHNTHNNSTVHVNFYCVPQTVEKITTKNSSEVKTVQDKKNNNNAYHIGNLFSGFHRIDLDSLEHNHHKNNNVPLKELNEVNCLSYFIRHYQNKPLPSSEQNSHNNQFYFVATQNHDLRRQLDTSAAVVRWTTKPLALWIEHLGSCYHYNSEGHPSGGHKQESRLSTMDMAFVKHLDSKNEKKEGVLLKKMNIKPKHAKREAVQESKKAIPHNSTVQKSVDVVKKKLKKKHVKGPNPLSMKKKKKQLVFRAE</sequence>
<protein>
    <recommendedName>
        <fullName evidence="2">UTP23 sensor motif region domain-containing protein</fullName>
    </recommendedName>
</protein>
<feature type="domain" description="UTP23 sensor motif region" evidence="2">
    <location>
        <begin position="299"/>
        <end position="318"/>
    </location>
</feature>
<keyword evidence="4" id="KW-1185">Reference proteome</keyword>
<evidence type="ECO:0000256" key="1">
    <source>
        <dbReference type="SAM" id="MobiDB-lite"/>
    </source>
</evidence>
<name>A0A7G2CJK7_9TRYP</name>
<dbReference type="EMBL" id="LR877157">
    <property type="protein sequence ID" value="CAD2219237.1"/>
    <property type="molecule type" value="Genomic_DNA"/>
</dbReference>
<evidence type="ECO:0000259" key="2">
    <source>
        <dbReference type="Pfam" id="PF24779"/>
    </source>
</evidence>
<reference evidence="3 4" key="1">
    <citation type="submission" date="2020-08" db="EMBL/GenBank/DDBJ databases">
        <authorList>
            <person name="Newling K."/>
            <person name="Davey J."/>
            <person name="Forrester S."/>
        </authorList>
    </citation>
    <scope>NUCLEOTIDE SEQUENCE [LARGE SCALE GENOMIC DNA]</scope>
    <source>
        <strain evidence="4">Crithidia deanei Carvalho (ATCC PRA-265)</strain>
    </source>
</reference>
<dbReference type="Pfam" id="PF24779">
    <property type="entry name" value="UTP23_sensor"/>
    <property type="match status" value="1"/>
</dbReference>
<feature type="region of interest" description="Disordered" evidence="1">
    <location>
        <begin position="268"/>
        <end position="325"/>
    </location>
</feature>
<dbReference type="OrthoDB" id="246482at2759"/>
<gene>
    <name evidence="3" type="ORF">ADEAN_000673900</name>
</gene>
<dbReference type="InterPro" id="IPR057776">
    <property type="entry name" value="UTP23_sensor"/>
</dbReference>
<dbReference type="AlphaFoldDB" id="A0A7G2CJK7"/>
<accession>A0A7G2CJK7</accession>
<evidence type="ECO:0000313" key="4">
    <source>
        <dbReference type="Proteomes" id="UP000515908"/>
    </source>
</evidence>
<evidence type="ECO:0000313" key="3">
    <source>
        <dbReference type="EMBL" id="CAD2219237.1"/>
    </source>
</evidence>
<proteinExistence type="predicted"/>
<organism evidence="3 4">
    <name type="scientific">Angomonas deanei</name>
    <dbReference type="NCBI Taxonomy" id="59799"/>
    <lineage>
        <taxon>Eukaryota</taxon>
        <taxon>Discoba</taxon>
        <taxon>Euglenozoa</taxon>
        <taxon>Kinetoplastea</taxon>
        <taxon>Metakinetoplastina</taxon>
        <taxon>Trypanosomatida</taxon>
        <taxon>Trypanosomatidae</taxon>
        <taxon>Strigomonadinae</taxon>
        <taxon>Angomonas</taxon>
    </lineage>
</organism>
<feature type="compositionally biased region" description="Basic residues" evidence="1">
    <location>
        <begin position="313"/>
        <end position="325"/>
    </location>
</feature>
<dbReference type="VEuPathDB" id="TriTrypDB:ADEAN_000673900"/>